<sequence length="632" mass="72168">MKFSLYLARKFAIDRDWEQSLRHYLTVLVTFENTIQREREFSEEFRIVLENWINHNNDEQRLCTLIAPIIRLFPKCVPIITLLADVSARCDQLPLLPYLKMSLFAESNDLMGAVFRVTVANVRSQVFDQWHMAMINDRSRNEKFAEALRRCVKRGDSILDIGTGTGLLTVIAARQANIVVAEILDCCAFGEGIIETFLDAHLRLTIEKPIFIPSLVTVYATLVESPLIYQNHAYTSQDGMEYRSEYVRYNGEDQEEPYWCAQLSDYEDVRILSSMIPLLTVDFNNSADLAKYLVNNSDVARIPVIKKGLAHCIVVHFRAVLVDNVIIDTSEGTCWDQGIFPLATPIMNKGDNRQILVRNQYDFRVINNRNLYSAISTKFPMVLSKSWNMSEVFVPAEFQHLIDFRHLPNILVSTSTANEEVVESSGKNNDLLEYSDGSIDEVFLQSYTRIKQMNLLSDSPLRSIGLLTDSLTARGCLISSSRLSYLTRAQISSLCGVQLSSINNYTLFEYRDIDPIEIEYNLYINSLDTFSHLVCSEDFDIIDLGHDDTNLMTRTFEVRSTVTATIEGVLYWWQMDNYSTKQDRCAAFIFKDVVVANKGDLIRVTCDVYCGSMLISGEKQDVQLDCNSISHR</sequence>
<organism evidence="2 3">
    <name type="scientific">Heterorhabditis bacteriophora</name>
    <name type="common">Entomopathogenic nematode worm</name>
    <dbReference type="NCBI Taxonomy" id="37862"/>
    <lineage>
        <taxon>Eukaryota</taxon>
        <taxon>Metazoa</taxon>
        <taxon>Ecdysozoa</taxon>
        <taxon>Nematoda</taxon>
        <taxon>Chromadorea</taxon>
        <taxon>Rhabditida</taxon>
        <taxon>Rhabditina</taxon>
        <taxon>Rhabditomorpha</taxon>
        <taxon>Strongyloidea</taxon>
        <taxon>Heterorhabditidae</taxon>
        <taxon>Heterorhabditis</taxon>
    </lineage>
</organism>
<dbReference type="GO" id="GO:0005634">
    <property type="term" value="C:nucleus"/>
    <property type="evidence" value="ECO:0007669"/>
    <property type="project" value="TreeGrafter"/>
</dbReference>
<dbReference type="Proteomes" id="UP000095283">
    <property type="component" value="Unplaced"/>
</dbReference>
<dbReference type="PANTHER" id="PTHR11006">
    <property type="entry name" value="PROTEIN ARGININE N-METHYLTRANSFERASE"/>
    <property type="match status" value="1"/>
</dbReference>
<dbReference type="AlphaFoldDB" id="A0A1I7XJX8"/>
<proteinExistence type="predicted"/>
<reference evidence="3" key="1">
    <citation type="submission" date="2016-11" db="UniProtKB">
        <authorList>
            <consortium name="WormBaseParasite"/>
        </authorList>
    </citation>
    <scope>IDENTIFICATION</scope>
</reference>
<dbReference type="Gene3D" id="3.40.50.150">
    <property type="entry name" value="Vaccinia Virus protein VP39"/>
    <property type="match status" value="1"/>
</dbReference>
<dbReference type="InterPro" id="IPR029063">
    <property type="entry name" value="SAM-dependent_MTases_sf"/>
</dbReference>
<dbReference type="GO" id="GO:0042054">
    <property type="term" value="F:histone methyltransferase activity"/>
    <property type="evidence" value="ECO:0007669"/>
    <property type="project" value="TreeGrafter"/>
</dbReference>
<protein>
    <submittedName>
        <fullName evidence="3">Protein arginine N-methyltransferase 9</fullName>
    </submittedName>
</protein>
<dbReference type="GO" id="GO:0016274">
    <property type="term" value="F:protein-arginine N-methyltransferase activity"/>
    <property type="evidence" value="ECO:0007669"/>
    <property type="project" value="InterPro"/>
</dbReference>
<name>A0A1I7XJX8_HETBA</name>
<dbReference type="InterPro" id="IPR025799">
    <property type="entry name" value="Arg_MeTrfase"/>
</dbReference>
<dbReference type="Gene3D" id="2.70.160.11">
    <property type="entry name" value="Hnrnp arginine n-methyltransferase1"/>
    <property type="match status" value="1"/>
</dbReference>
<keyword evidence="1" id="KW-0949">S-adenosyl-L-methionine</keyword>
<evidence type="ECO:0000313" key="3">
    <source>
        <dbReference type="WBParaSite" id="Hba_18020"/>
    </source>
</evidence>
<dbReference type="PANTHER" id="PTHR11006:SF60">
    <property type="entry name" value="PROTEIN ARGININE N-METHYLTRANSFERASE 9"/>
    <property type="match status" value="1"/>
</dbReference>
<accession>A0A1I7XJX8</accession>
<dbReference type="WBParaSite" id="Hba_18020">
    <property type="protein sequence ID" value="Hba_18020"/>
    <property type="gene ID" value="Hba_18020"/>
</dbReference>
<evidence type="ECO:0000313" key="2">
    <source>
        <dbReference type="Proteomes" id="UP000095283"/>
    </source>
</evidence>
<keyword evidence="2" id="KW-1185">Reference proteome</keyword>
<dbReference type="SUPFAM" id="SSF53335">
    <property type="entry name" value="S-adenosyl-L-methionine-dependent methyltransferases"/>
    <property type="match status" value="1"/>
</dbReference>
<evidence type="ECO:0000256" key="1">
    <source>
        <dbReference type="ARBA" id="ARBA00022691"/>
    </source>
</evidence>